<keyword evidence="2" id="KW-1185">Reference proteome</keyword>
<evidence type="ECO:0000313" key="2">
    <source>
        <dbReference type="Proteomes" id="UP000238042"/>
    </source>
</evidence>
<evidence type="ECO:0000313" key="1">
    <source>
        <dbReference type="EMBL" id="PQL90537.1"/>
    </source>
</evidence>
<sequence>MKNNDIILIIEQILNNKTKIFEKVFLDTIDTCLFLGVSKSTLYKKYYNKEIPYFKPDDSKKITIIEMLLLNTLPKTKCSQSRSLKKKPKIFLKPKK</sequence>
<comment type="caution">
    <text evidence="1">The sequence shown here is derived from an EMBL/GenBank/DDBJ whole genome shotgun (WGS) entry which is preliminary data.</text>
</comment>
<reference evidence="1 2" key="1">
    <citation type="submission" date="2018-02" db="EMBL/GenBank/DDBJ databases">
        <title>Genome sequences of Apibacter spp., gut symbionts of Asian honey bees.</title>
        <authorList>
            <person name="Kwong W.K."/>
            <person name="Steele M.I."/>
            <person name="Moran N.A."/>
        </authorList>
    </citation>
    <scope>NUCLEOTIDE SEQUENCE [LARGE SCALE GENOMIC DNA]</scope>
    <source>
        <strain evidence="2">wkB301</strain>
    </source>
</reference>
<evidence type="ECO:0008006" key="3">
    <source>
        <dbReference type="Google" id="ProtNLM"/>
    </source>
</evidence>
<name>A0A2S8A7I6_9FLAO</name>
<organism evidence="1 2">
    <name type="scientific">Apibacter adventoris</name>
    <dbReference type="NCBI Taxonomy" id="1679466"/>
    <lineage>
        <taxon>Bacteria</taxon>
        <taxon>Pseudomonadati</taxon>
        <taxon>Bacteroidota</taxon>
        <taxon>Flavobacteriia</taxon>
        <taxon>Flavobacteriales</taxon>
        <taxon>Weeksellaceae</taxon>
        <taxon>Apibacter</taxon>
    </lineage>
</organism>
<dbReference type="Proteomes" id="UP000238042">
    <property type="component" value="Unassembled WGS sequence"/>
</dbReference>
<protein>
    <recommendedName>
        <fullName evidence="3">DNA-binding protein</fullName>
    </recommendedName>
</protein>
<dbReference type="OrthoDB" id="597977at2"/>
<accession>A0A2S8A7I6</accession>
<proteinExistence type="predicted"/>
<gene>
    <name evidence="1" type="ORF">C4S77_11680</name>
</gene>
<dbReference type="AlphaFoldDB" id="A0A2S8A7I6"/>
<dbReference type="RefSeq" id="WP_105247688.1">
    <property type="nucleotide sequence ID" value="NZ_PSZM01000046.1"/>
</dbReference>
<dbReference type="EMBL" id="PSZM01000046">
    <property type="protein sequence ID" value="PQL90537.1"/>
    <property type="molecule type" value="Genomic_DNA"/>
</dbReference>